<evidence type="ECO:0000256" key="1">
    <source>
        <dbReference type="ARBA" id="ARBA00001933"/>
    </source>
</evidence>
<evidence type="ECO:0000313" key="12">
    <source>
        <dbReference type="EMBL" id="AOX18066.1"/>
    </source>
</evidence>
<dbReference type="InterPro" id="IPR015424">
    <property type="entry name" value="PyrdxlP-dep_Trfase"/>
</dbReference>
<comment type="similarity">
    <text evidence="3">Belongs to the class-V pyridoxal-phosphate-dependent aminotransferase family. NifS/IscS subfamily.</text>
</comment>
<feature type="domain" description="Aminotransferase class V" evidence="11">
    <location>
        <begin position="4"/>
        <end position="345"/>
    </location>
</feature>
<keyword evidence="9" id="KW-0411">Iron-sulfur</keyword>
<dbReference type="Proteomes" id="UP000179145">
    <property type="component" value="Chromosome"/>
</dbReference>
<evidence type="ECO:0000256" key="5">
    <source>
        <dbReference type="ARBA" id="ARBA00022679"/>
    </source>
</evidence>
<dbReference type="InterPro" id="IPR015422">
    <property type="entry name" value="PyrdxlP-dep_Trfase_small"/>
</dbReference>
<dbReference type="SUPFAM" id="SSF53383">
    <property type="entry name" value="PLP-dependent transferases"/>
    <property type="match status" value="1"/>
</dbReference>
<accession>A0A1D8UWT7</accession>
<evidence type="ECO:0000256" key="2">
    <source>
        <dbReference type="ARBA" id="ARBA00003120"/>
    </source>
</evidence>
<keyword evidence="5" id="KW-0808">Transferase</keyword>
<keyword evidence="7" id="KW-0663">Pyridoxal phosphate</keyword>
<evidence type="ECO:0000256" key="4">
    <source>
        <dbReference type="ARBA" id="ARBA00013558"/>
    </source>
</evidence>
<reference evidence="12 13" key="1">
    <citation type="journal article" date="2016" name="Microb. Cell Fact.">
        <title>Dissection of exopolysaccharide biosynthesis in Kozakia baliensis.</title>
        <authorList>
            <person name="Brandt J.U."/>
            <person name="Jakob F."/>
            <person name="Behr J."/>
            <person name="Geissler A.J."/>
            <person name="Vogel R.F."/>
        </authorList>
    </citation>
    <scope>NUCLEOTIDE SEQUENCE [LARGE SCALE GENOMIC DNA]</scope>
    <source>
        <strain evidence="12 13">DSM 14400</strain>
    </source>
</reference>
<comment type="cofactor">
    <cofactor evidence="1">
        <name>pyridoxal 5'-phosphate</name>
        <dbReference type="ChEBI" id="CHEBI:597326"/>
    </cofactor>
</comment>
<dbReference type="OrthoDB" id="9808002at2"/>
<sequence>MTAYLDANATEPPREAALAALLDAARLTGNPASVHGPGRAARRALEEARRDIGGVFGIDADHVVFTSGGTEANALAVHAFGQGRRILIGATEHDAIRSAAPHAEIVPVRADGQLCLEALEQMLSKDSDALVCIMAANNETGILHPLPEIKELCRSCNVLLHVDAVQGAGRLPFDLDGITSAAISGHKFGGIKGAGALLLRESGHIEPLLRGGGQERGRRGGTPALPAIVAMAAALKEAQHQNWESIASWRDRIDQAARQAGARIAGQSIAPRLPNTTSLILDGVSAQTQLMALDLAGYAVSAGSACSSGKVTQSHVLTAMGLEEAAGQAVRVSLPWNVTAAEVDGFIAAYTTMAARLGKRRA</sequence>
<dbReference type="PANTHER" id="PTHR11601:SF34">
    <property type="entry name" value="CYSTEINE DESULFURASE"/>
    <property type="match status" value="1"/>
</dbReference>
<dbReference type="eggNOG" id="COG1104">
    <property type="taxonomic scope" value="Bacteria"/>
</dbReference>
<evidence type="ECO:0000256" key="8">
    <source>
        <dbReference type="ARBA" id="ARBA00023004"/>
    </source>
</evidence>
<dbReference type="STRING" id="153496.A0U89_02580"/>
<comment type="function">
    <text evidence="2">Catalyzes the removal of elemental sulfur atoms from cysteine to produce alanine. Seems to participate in the biosynthesis of the nitrogenase metalloclusters by providing the inorganic sulfur required for the Fe-S core formation.</text>
</comment>
<name>A0A1D8UWT7_9PROT</name>
<dbReference type="InterPro" id="IPR016454">
    <property type="entry name" value="Cysteine_dSase"/>
</dbReference>
<dbReference type="InterPro" id="IPR015421">
    <property type="entry name" value="PyrdxlP-dep_Trfase_major"/>
</dbReference>
<evidence type="ECO:0000256" key="6">
    <source>
        <dbReference type="ARBA" id="ARBA00022723"/>
    </source>
</evidence>
<dbReference type="KEGG" id="kba:A0U89_02580"/>
<keyword evidence="8" id="KW-0408">Iron</keyword>
<dbReference type="EMBL" id="CP014674">
    <property type="protein sequence ID" value="AOX18066.1"/>
    <property type="molecule type" value="Genomic_DNA"/>
</dbReference>
<dbReference type="Pfam" id="PF00266">
    <property type="entry name" value="Aminotran_5"/>
    <property type="match status" value="1"/>
</dbReference>
<dbReference type="GO" id="GO:0051536">
    <property type="term" value="F:iron-sulfur cluster binding"/>
    <property type="evidence" value="ECO:0007669"/>
    <property type="project" value="UniProtKB-KW"/>
</dbReference>
<dbReference type="PANTHER" id="PTHR11601">
    <property type="entry name" value="CYSTEINE DESULFURYLASE FAMILY MEMBER"/>
    <property type="match status" value="1"/>
</dbReference>
<evidence type="ECO:0000256" key="9">
    <source>
        <dbReference type="ARBA" id="ARBA00023014"/>
    </source>
</evidence>
<dbReference type="Gene3D" id="1.10.260.50">
    <property type="match status" value="1"/>
</dbReference>
<protein>
    <recommendedName>
        <fullName evidence="4">Cysteine desulfurase</fullName>
    </recommendedName>
</protein>
<dbReference type="GO" id="GO:0046872">
    <property type="term" value="F:metal ion binding"/>
    <property type="evidence" value="ECO:0007669"/>
    <property type="project" value="UniProtKB-KW"/>
</dbReference>
<dbReference type="Gene3D" id="3.90.1150.10">
    <property type="entry name" value="Aspartate Aminotransferase, domain 1"/>
    <property type="match status" value="1"/>
</dbReference>
<gene>
    <name evidence="12" type="ORF">A0U89_02580</name>
</gene>
<evidence type="ECO:0000313" key="13">
    <source>
        <dbReference type="Proteomes" id="UP000179145"/>
    </source>
</evidence>
<evidence type="ECO:0000256" key="10">
    <source>
        <dbReference type="ARBA" id="ARBA00050776"/>
    </source>
</evidence>
<keyword evidence="13" id="KW-1185">Reference proteome</keyword>
<comment type="catalytic activity">
    <reaction evidence="10">
        <text>(sulfur carrier)-H + L-cysteine = (sulfur carrier)-SH + L-alanine</text>
        <dbReference type="Rhea" id="RHEA:43892"/>
        <dbReference type="Rhea" id="RHEA-COMP:14737"/>
        <dbReference type="Rhea" id="RHEA-COMP:14739"/>
        <dbReference type="ChEBI" id="CHEBI:29917"/>
        <dbReference type="ChEBI" id="CHEBI:35235"/>
        <dbReference type="ChEBI" id="CHEBI:57972"/>
        <dbReference type="ChEBI" id="CHEBI:64428"/>
        <dbReference type="EC" id="2.8.1.7"/>
    </reaction>
</comment>
<dbReference type="AlphaFoldDB" id="A0A1D8UWT7"/>
<evidence type="ECO:0000256" key="7">
    <source>
        <dbReference type="ARBA" id="ARBA00022898"/>
    </source>
</evidence>
<dbReference type="Gene3D" id="3.40.640.10">
    <property type="entry name" value="Type I PLP-dependent aspartate aminotransferase-like (Major domain)"/>
    <property type="match status" value="1"/>
</dbReference>
<organism evidence="12 13">
    <name type="scientific">Kozakia baliensis</name>
    <dbReference type="NCBI Taxonomy" id="153496"/>
    <lineage>
        <taxon>Bacteria</taxon>
        <taxon>Pseudomonadati</taxon>
        <taxon>Pseudomonadota</taxon>
        <taxon>Alphaproteobacteria</taxon>
        <taxon>Acetobacterales</taxon>
        <taxon>Acetobacteraceae</taxon>
        <taxon>Kozakia</taxon>
    </lineage>
</organism>
<keyword evidence="6" id="KW-0479">Metal-binding</keyword>
<evidence type="ECO:0000256" key="3">
    <source>
        <dbReference type="ARBA" id="ARBA00006490"/>
    </source>
</evidence>
<dbReference type="PIRSF" id="PIRSF005572">
    <property type="entry name" value="NifS"/>
    <property type="match status" value="1"/>
</dbReference>
<proteinExistence type="inferred from homology"/>
<dbReference type="GO" id="GO:0031071">
    <property type="term" value="F:cysteine desulfurase activity"/>
    <property type="evidence" value="ECO:0007669"/>
    <property type="project" value="UniProtKB-EC"/>
</dbReference>
<dbReference type="InterPro" id="IPR000192">
    <property type="entry name" value="Aminotrans_V_dom"/>
</dbReference>
<evidence type="ECO:0000259" key="11">
    <source>
        <dbReference type="Pfam" id="PF00266"/>
    </source>
</evidence>